<dbReference type="Gene3D" id="1.10.760.10">
    <property type="entry name" value="Cytochrome c-like domain"/>
    <property type="match status" value="1"/>
</dbReference>
<feature type="transmembrane region" description="Helical" evidence="8">
    <location>
        <begin position="20"/>
        <end position="40"/>
    </location>
</feature>
<dbReference type="RefSeq" id="WP_142082274.1">
    <property type="nucleotide sequence ID" value="NZ_VFPT01000001.1"/>
</dbReference>
<accession>A0A543KFV6</accession>
<feature type="compositionally biased region" description="Low complexity" evidence="7">
    <location>
        <begin position="77"/>
        <end position="86"/>
    </location>
</feature>
<evidence type="ECO:0000256" key="3">
    <source>
        <dbReference type="ARBA" id="ARBA00022723"/>
    </source>
</evidence>
<comment type="caution">
    <text evidence="10">The sequence shown here is derived from an EMBL/GenBank/DDBJ whole genome shotgun (WGS) entry which is preliminary data.</text>
</comment>
<dbReference type="SUPFAM" id="SSF46626">
    <property type="entry name" value="Cytochrome c"/>
    <property type="match status" value="1"/>
</dbReference>
<dbReference type="InterPro" id="IPR009056">
    <property type="entry name" value="Cyt_c-like_dom"/>
</dbReference>
<evidence type="ECO:0000313" key="11">
    <source>
        <dbReference type="Proteomes" id="UP000320582"/>
    </source>
</evidence>
<organism evidence="10 11">
    <name type="scientific">Roseinatronobacter monicus</name>
    <dbReference type="NCBI Taxonomy" id="393481"/>
    <lineage>
        <taxon>Bacteria</taxon>
        <taxon>Pseudomonadati</taxon>
        <taxon>Pseudomonadota</taxon>
        <taxon>Alphaproteobacteria</taxon>
        <taxon>Rhodobacterales</taxon>
        <taxon>Paracoccaceae</taxon>
        <taxon>Roseinatronobacter</taxon>
    </lineage>
</organism>
<keyword evidence="1" id="KW-0813">Transport</keyword>
<sequence length="323" mass="34283">MDDWLKELRKRAPGDRAVRFMVLGGTALLVLIVLVDAFGARERAIAARANPPAEETVSATVPSVYRVPRDLASEAAASARDVAVAETTDDTTDDTATELAEADTTDAAAEPELAEDATQQDTAAEDATEDAAEPEVAEADPAEDATQDMAAEETTESVAEPELAEDATEDATQDMAAEDMAADDATEQAAETDLAETTPEDAPADTTAAAATDDDALVLLADADISNGESVWRQCRACHVHDAEQNRGGPHLVNIIGREVGVAEGWRYSNALSDHDGVWTVESLLAWLENPDTYIPGNQMAFRGLRNEQDRIDVLGFLNASAD</sequence>
<dbReference type="OrthoDB" id="9805828at2"/>
<protein>
    <submittedName>
        <fullName evidence="10">Cytochrome c2</fullName>
    </submittedName>
</protein>
<keyword evidence="8" id="KW-1133">Transmembrane helix</keyword>
<feature type="region of interest" description="Disordered" evidence="7">
    <location>
        <begin position="77"/>
        <end position="206"/>
    </location>
</feature>
<keyword evidence="8" id="KW-0812">Transmembrane</keyword>
<keyword evidence="8" id="KW-0472">Membrane</keyword>
<name>A0A543KFV6_9RHOB</name>
<keyword evidence="5 6" id="KW-0408">Iron</keyword>
<dbReference type="GO" id="GO:0009055">
    <property type="term" value="F:electron transfer activity"/>
    <property type="evidence" value="ECO:0007669"/>
    <property type="project" value="InterPro"/>
</dbReference>
<dbReference type="GO" id="GO:0020037">
    <property type="term" value="F:heme binding"/>
    <property type="evidence" value="ECO:0007669"/>
    <property type="project" value="InterPro"/>
</dbReference>
<keyword evidence="2 6" id="KW-0349">Heme</keyword>
<proteinExistence type="predicted"/>
<dbReference type="PROSITE" id="PS51007">
    <property type="entry name" value="CYTC"/>
    <property type="match status" value="1"/>
</dbReference>
<evidence type="ECO:0000256" key="5">
    <source>
        <dbReference type="ARBA" id="ARBA00023004"/>
    </source>
</evidence>
<feature type="compositionally biased region" description="Acidic residues" evidence="7">
    <location>
        <begin position="162"/>
        <end position="186"/>
    </location>
</feature>
<dbReference type="PANTHER" id="PTHR11961">
    <property type="entry name" value="CYTOCHROME C"/>
    <property type="match status" value="1"/>
</dbReference>
<feature type="compositionally biased region" description="Low complexity" evidence="7">
    <location>
        <begin position="105"/>
        <end position="122"/>
    </location>
</feature>
<evidence type="ECO:0000256" key="7">
    <source>
        <dbReference type="SAM" id="MobiDB-lite"/>
    </source>
</evidence>
<keyword evidence="11" id="KW-1185">Reference proteome</keyword>
<dbReference type="AlphaFoldDB" id="A0A543KFV6"/>
<reference evidence="10 11" key="1">
    <citation type="submission" date="2019-06" db="EMBL/GenBank/DDBJ databases">
        <title>Genomic Encyclopedia of Archaeal and Bacterial Type Strains, Phase II (KMG-II): from individual species to whole genera.</title>
        <authorList>
            <person name="Goeker M."/>
        </authorList>
    </citation>
    <scope>NUCLEOTIDE SEQUENCE [LARGE SCALE GENOMIC DNA]</scope>
    <source>
        <strain evidence="10 11">DSM 18423</strain>
    </source>
</reference>
<dbReference type="GO" id="GO:0046872">
    <property type="term" value="F:metal ion binding"/>
    <property type="evidence" value="ECO:0007669"/>
    <property type="project" value="UniProtKB-KW"/>
</dbReference>
<evidence type="ECO:0000256" key="1">
    <source>
        <dbReference type="ARBA" id="ARBA00022448"/>
    </source>
</evidence>
<evidence type="ECO:0000256" key="8">
    <source>
        <dbReference type="SAM" id="Phobius"/>
    </source>
</evidence>
<keyword evidence="4" id="KW-0249">Electron transport</keyword>
<evidence type="ECO:0000313" key="10">
    <source>
        <dbReference type="EMBL" id="TQM93954.1"/>
    </source>
</evidence>
<feature type="compositionally biased region" description="Acidic residues" evidence="7">
    <location>
        <begin position="123"/>
        <end position="155"/>
    </location>
</feature>
<dbReference type="Proteomes" id="UP000320582">
    <property type="component" value="Unassembled WGS sequence"/>
</dbReference>
<evidence type="ECO:0000259" key="9">
    <source>
        <dbReference type="PROSITE" id="PS51007"/>
    </source>
</evidence>
<evidence type="ECO:0000256" key="4">
    <source>
        <dbReference type="ARBA" id="ARBA00022982"/>
    </source>
</evidence>
<feature type="compositionally biased region" description="Low complexity" evidence="7">
    <location>
        <begin position="187"/>
        <end position="197"/>
    </location>
</feature>
<feature type="domain" description="Cytochrome c" evidence="9">
    <location>
        <begin position="223"/>
        <end position="322"/>
    </location>
</feature>
<dbReference type="PRINTS" id="PR00604">
    <property type="entry name" value="CYTCHRMECIAB"/>
</dbReference>
<dbReference type="InterPro" id="IPR002327">
    <property type="entry name" value="Cyt_c_1A/1B"/>
</dbReference>
<keyword evidence="3 6" id="KW-0479">Metal-binding</keyword>
<evidence type="ECO:0000256" key="6">
    <source>
        <dbReference type="PROSITE-ProRule" id="PRU00433"/>
    </source>
</evidence>
<evidence type="ECO:0000256" key="2">
    <source>
        <dbReference type="ARBA" id="ARBA00022617"/>
    </source>
</evidence>
<feature type="compositionally biased region" description="Acidic residues" evidence="7">
    <location>
        <begin position="87"/>
        <end position="104"/>
    </location>
</feature>
<dbReference type="EMBL" id="VFPT01000001">
    <property type="protein sequence ID" value="TQM93954.1"/>
    <property type="molecule type" value="Genomic_DNA"/>
</dbReference>
<dbReference type="InterPro" id="IPR036909">
    <property type="entry name" value="Cyt_c-like_dom_sf"/>
</dbReference>
<gene>
    <name evidence="10" type="ORF">BD293_2609</name>
</gene>